<evidence type="ECO:0000256" key="5">
    <source>
        <dbReference type="ARBA" id="ARBA00022960"/>
    </source>
</evidence>
<dbReference type="GO" id="GO:0016740">
    <property type="term" value="F:transferase activity"/>
    <property type="evidence" value="ECO:0007669"/>
    <property type="project" value="UniProtKB-KW"/>
</dbReference>
<dbReference type="SUPFAM" id="SSF48403">
    <property type="entry name" value="Ankyrin repeat"/>
    <property type="match status" value="2"/>
</dbReference>
<dbReference type="Gene3D" id="2.40.440.10">
    <property type="entry name" value="L,D-transpeptidase catalytic domain-like"/>
    <property type="match status" value="1"/>
</dbReference>
<evidence type="ECO:0000256" key="9">
    <source>
        <dbReference type="PROSITE-ProRule" id="PRU00023"/>
    </source>
</evidence>
<evidence type="ECO:0000313" key="12">
    <source>
        <dbReference type="EMBL" id="MBB5353552.1"/>
    </source>
</evidence>
<dbReference type="Proteomes" id="UP000557717">
    <property type="component" value="Unassembled WGS sequence"/>
</dbReference>
<dbReference type="GO" id="GO:0008360">
    <property type="term" value="P:regulation of cell shape"/>
    <property type="evidence" value="ECO:0007669"/>
    <property type="project" value="UniProtKB-UniRule"/>
</dbReference>
<keyword evidence="3" id="KW-0808">Transferase</keyword>
<evidence type="ECO:0000256" key="3">
    <source>
        <dbReference type="ARBA" id="ARBA00022679"/>
    </source>
</evidence>
<dbReference type="GO" id="GO:0004180">
    <property type="term" value="F:carboxypeptidase activity"/>
    <property type="evidence" value="ECO:0007669"/>
    <property type="project" value="UniProtKB-ARBA"/>
</dbReference>
<feature type="active site" description="Proton donor/acceptor" evidence="10">
    <location>
        <position position="581"/>
    </location>
</feature>
<dbReference type="CDD" id="cd16913">
    <property type="entry name" value="YkuD_like"/>
    <property type="match status" value="1"/>
</dbReference>
<comment type="similarity">
    <text evidence="2">Belongs to the YkuD family.</text>
</comment>
<dbReference type="SUPFAM" id="SSF141523">
    <property type="entry name" value="L,D-transpeptidase catalytic domain-like"/>
    <property type="match status" value="1"/>
</dbReference>
<dbReference type="Pfam" id="PF03734">
    <property type="entry name" value="YkuD"/>
    <property type="match status" value="1"/>
</dbReference>
<dbReference type="PANTHER" id="PTHR24198:SF165">
    <property type="entry name" value="ANKYRIN REPEAT-CONTAINING PROTEIN-RELATED"/>
    <property type="match status" value="1"/>
</dbReference>
<dbReference type="GO" id="GO:0009252">
    <property type="term" value="P:peptidoglycan biosynthetic process"/>
    <property type="evidence" value="ECO:0007669"/>
    <property type="project" value="UniProtKB-UniPathway"/>
</dbReference>
<dbReference type="AlphaFoldDB" id="A0A840V6F2"/>
<dbReference type="PROSITE" id="PS50297">
    <property type="entry name" value="ANK_REP_REGION"/>
    <property type="match status" value="3"/>
</dbReference>
<dbReference type="PROSITE" id="PS52029">
    <property type="entry name" value="LD_TPASE"/>
    <property type="match status" value="1"/>
</dbReference>
<dbReference type="InterPro" id="IPR038063">
    <property type="entry name" value="Transpep_catalytic_dom"/>
</dbReference>
<organism evidence="12 13">
    <name type="scientific">Haloferula luteola</name>
    <dbReference type="NCBI Taxonomy" id="595692"/>
    <lineage>
        <taxon>Bacteria</taxon>
        <taxon>Pseudomonadati</taxon>
        <taxon>Verrucomicrobiota</taxon>
        <taxon>Verrucomicrobiia</taxon>
        <taxon>Verrucomicrobiales</taxon>
        <taxon>Verrucomicrobiaceae</taxon>
        <taxon>Haloferula</taxon>
    </lineage>
</organism>
<comment type="caution">
    <text evidence="12">The sequence shown here is derived from an EMBL/GenBank/DDBJ whole genome shotgun (WGS) entry which is preliminary data.</text>
</comment>
<dbReference type="Pfam" id="PF00023">
    <property type="entry name" value="Ank"/>
    <property type="match status" value="1"/>
</dbReference>
<comment type="pathway">
    <text evidence="1 10">Cell wall biogenesis; peptidoglycan biosynthesis.</text>
</comment>
<dbReference type="InterPro" id="IPR002110">
    <property type="entry name" value="Ankyrin_rpt"/>
</dbReference>
<keyword evidence="5 10" id="KW-0133">Cell shape</keyword>
<dbReference type="PROSITE" id="PS51257">
    <property type="entry name" value="PROKAR_LIPOPROTEIN"/>
    <property type="match status" value="1"/>
</dbReference>
<proteinExistence type="inferred from homology"/>
<keyword evidence="7 9" id="KW-0040">ANK repeat</keyword>
<reference evidence="12 13" key="1">
    <citation type="submission" date="2020-08" db="EMBL/GenBank/DDBJ databases">
        <title>Genomic Encyclopedia of Type Strains, Phase IV (KMG-IV): sequencing the most valuable type-strain genomes for metagenomic binning, comparative biology and taxonomic classification.</title>
        <authorList>
            <person name="Goeker M."/>
        </authorList>
    </citation>
    <scope>NUCLEOTIDE SEQUENCE [LARGE SCALE GENOMIC DNA]</scope>
    <source>
        <strain evidence="12 13">YC6886</strain>
    </source>
</reference>
<feature type="repeat" description="ANK" evidence="9">
    <location>
        <begin position="205"/>
        <end position="237"/>
    </location>
</feature>
<dbReference type="PANTHER" id="PTHR24198">
    <property type="entry name" value="ANKYRIN REPEAT AND PROTEIN KINASE DOMAIN-CONTAINING PROTEIN"/>
    <property type="match status" value="1"/>
</dbReference>
<evidence type="ECO:0000256" key="7">
    <source>
        <dbReference type="ARBA" id="ARBA00023043"/>
    </source>
</evidence>
<feature type="repeat" description="ANK" evidence="9">
    <location>
        <begin position="445"/>
        <end position="477"/>
    </location>
</feature>
<feature type="repeat" description="ANK" evidence="9">
    <location>
        <begin position="73"/>
        <end position="105"/>
    </location>
</feature>
<dbReference type="GO" id="GO:0071555">
    <property type="term" value="P:cell wall organization"/>
    <property type="evidence" value="ECO:0007669"/>
    <property type="project" value="UniProtKB-UniRule"/>
</dbReference>
<evidence type="ECO:0000256" key="2">
    <source>
        <dbReference type="ARBA" id="ARBA00005992"/>
    </source>
</evidence>
<keyword evidence="8 10" id="KW-0961">Cell wall biogenesis/degradation</keyword>
<evidence type="ECO:0000256" key="4">
    <source>
        <dbReference type="ARBA" id="ARBA00022737"/>
    </source>
</evidence>
<evidence type="ECO:0000256" key="10">
    <source>
        <dbReference type="PROSITE-ProRule" id="PRU01373"/>
    </source>
</evidence>
<protein>
    <submittedName>
        <fullName evidence="12">Ankyrin repeat protein</fullName>
    </submittedName>
</protein>
<dbReference type="InterPro" id="IPR036770">
    <property type="entry name" value="Ankyrin_rpt-contain_sf"/>
</dbReference>
<name>A0A840V6F2_9BACT</name>
<feature type="domain" description="L,D-TPase catalytic" evidence="11">
    <location>
        <begin position="509"/>
        <end position="618"/>
    </location>
</feature>
<keyword evidence="13" id="KW-1185">Reference proteome</keyword>
<evidence type="ECO:0000313" key="13">
    <source>
        <dbReference type="Proteomes" id="UP000557717"/>
    </source>
</evidence>
<keyword evidence="4" id="KW-0677">Repeat</keyword>
<dbReference type="EMBL" id="JACHFD010000028">
    <property type="protein sequence ID" value="MBB5353552.1"/>
    <property type="molecule type" value="Genomic_DNA"/>
</dbReference>
<gene>
    <name evidence="12" type="ORF">HNR46_003813</name>
</gene>
<evidence type="ECO:0000256" key="6">
    <source>
        <dbReference type="ARBA" id="ARBA00022984"/>
    </source>
</evidence>
<evidence type="ECO:0000259" key="11">
    <source>
        <dbReference type="PROSITE" id="PS52029"/>
    </source>
</evidence>
<dbReference type="InterPro" id="IPR005490">
    <property type="entry name" value="LD_TPept_cat_dom"/>
</dbReference>
<dbReference type="UniPathway" id="UPA00219"/>
<dbReference type="SMART" id="SM00248">
    <property type="entry name" value="ANK"/>
    <property type="match status" value="9"/>
</dbReference>
<keyword evidence="6 10" id="KW-0573">Peptidoglycan synthesis</keyword>
<feature type="repeat" description="ANK" evidence="9">
    <location>
        <begin position="389"/>
        <end position="418"/>
    </location>
</feature>
<evidence type="ECO:0000256" key="8">
    <source>
        <dbReference type="ARBA" id="ARBA00023316"/>
    </source>
</evidence>
<dbReference type="Gene3D" id="1.25.40.20">
    <property type="entry name" value="Ankyrin repeat-containing domain"/>
    <property type="match status" value="2"/>
</dbReference>
<sequence>MRPLALLPTSALAGMVFVLVSCSSPERAALKTLQERGIEPSGARLLSTVEEGENELLKLLLQAGTFPDQRNEEGLTPLHLAILKGDVNAAWLLIDGGADRNAAGPGEVTPLSLAVASGETAIADRLLNAGARPEGRTPDGELVLPWAIRHGRWVAVRRLLQGGADPHQKGADGSPLLHLAIENATRDHVLQLIQLGADCGAVNGEGESAVVLAIRRGWTDLIPALAIGGADLNLADREGMTPLVRAYREGQMEKFRQLRACGARPVPGDQVARLTQAYQEGDGERCRMLLSFGVRPSPSLIRLTARHEDIDMLHLFLGYTEVPAGMLAENCVPGKEPISSLLLAHGARPNEARTPFKGTALTRALDSGSRRLATQLLQWGALPEQNSELGVSSLHLAAAQGHADTVRALASAGCDLNAPLPTPVPTGFFSQVRGSHLRWLLRKDRRITPLMLAVDSGSIPTVKALLDAGAKTQVWTRTHHVWPINLAAGHGDIPMMRLLLGKDPYREERRVRVDLSDQKLWVYDGMGSEIFSTSVSTGRSGYRTRQGTFAITHRYRDWTSTIYHSSMPYFQRLSCSDFGFHQGHVPGYPASHGCIRVPAGKATQLFGITEVGDRVEIVP</sequence>
<dbReference type="Pfam" id="PF12796">
    <property type="entry name" value="Ank_2"/>
    <property type="match status" value="3"/>
</dbReference>
<accession>A0A840V6F2</accession>
<dbReference type="PROSITE" id="PS50088">
    <property type="entry name" value="ANK_REPEAT"/>
    <property type="match status" value="4"/>
</dbReference>
<feature type="active site" description="Nucleophile" evidence="10">
    <location>
        <position position="594"/>
    </location>
</feature>
<evidence type="ECO:0000256" key="1">
    <source>
        <dbReference type="ARBA" id="ARBA00004752"/>
    </source>
</evidence>